<organism evidence="1">
    <name type="scientific">marine sediment metagenome</name>
    <dbReference type="NCBI Taxonomy" id="412755"/>
    <lineage>
        <taxon>unclassified sequences</taxon>
        <taxon>metagenomes</taxon>
        <taxon>ecological metagenomes</taxon>
    </lineage>
</organism>
<dbReference type="EMBL" id="BART01022895">
    <property type="protein sequence ID" value="GAH02053.1"/>
    <property type="molecule type" value="Genomic_DNA"/>
</dbReference>
<proteinExistence type="predicted"/>
<protein>
    <submittedName>
        <fullName evidence="1">Uncharacterized protein</fullName>
    </submittedName>
</protein>
<sequence>MLNGATLNGNANGLYTRLLFFEGFMSKNTERTLKYLRNEGYIAEVVERFIAFPPPHGHRKDFLGIIDIIAFNEVVTLGVQSCGQAFAAHLKKMNESEMTPRWLESVDRELWLIGWRKLKVKRGGKLKVWKPRIQIFERENA</sequence>
<name>X1E081_9ZZZZ</name>
<dbReference type="AlphaFoldDB" id="X1E081"/>
<accession>X1E081</accession>
<comment type="caution">
    <text evidence="1">The sequence shown here is derived from an EMBL/GenBank/DDBJ whole genome shotgun (WGS) entry which is preliminary data.</text>
</comment>
<reference evidence="1" key="1">
    <citation type="journal article" date="2014" name="Front. Microbiol.">
        <title>High frequency of phylogenetically diverse reductive dehalogenase-homologous genes in deep subseafloor sedimentary metagenomes.</title>
        <authorList>
            <person name="Kawai M."/>
            <person name="Futagami T."/>
            <person name="Toyoda A."/>
            <person name="Takaki Y."/>
            <person name="Nishi S."/>
            <person name="Hori S."/>
            <person name="Arai W."/>
            <person name="Tsubouchi T."/>
            <person name="Morono Y."/>
            <person name="Uchiyama I."/>
            <person name="Ito T."/>
            <person name="Fujiyama A."/>
            <person name="Inagaki F."/>
            <person name="Takami H."/>
        </authorList>
    </citation>
    <scope>NUCLEOTIDE SEQUENCE</scope>
    <source>
        <strain evidence="1">Expedition CK06-06</strain>
    </source>
</reference>
<gene>
    <name evidence="1" type="ORF">S01H4_41808</name>
</gene>
<evidence type="ECO:0000313" key="1">
    <source>
        <dbReference type="EMBL" id="GAH02053.1"/>
    </source>
</evidence>